<dbReference type="InterPro" id="IPR032675">
    <property type="entry name" value="LRR_dom_sf"/>
</dbReference>
<evidence type="ECO:0000313" key="2">
    <source>
        <dbReference type="Proteomes" id="UP000237144"/>
    </source>
</evidence>
<reference evidence="1 2" key="1">
    <citation type="journal article" date="2018" name="Front. Microbiol.">
        <title>Prospects for Fungal Bioremediation of Acidic Radioactive Waste Sites: Characterization and Genome Sequence of Rhodotorula taiwanensis MD1149.</title>
        <authorList>
            <person name="Tkavc R."/>
            <person name="Matrosova V.Y."/>
            <person name="Grichenko O.E."/>
            <person name="Gostincar C."/>
            <person name="Volpe R.P."/>
            <person name="Klimenkova P."/>
            <person name="Gaidamakova E.K."/>
            <person name="Zhou C.E."/>
            <person name="Stewart B.J."/>
            <person name="Lyman M.G."/>
            <person name="Malfatti S.A."/>
            <person name="Rubinfeld B."/>
            <person name="Courtot M."/>
            <person name="Singh J."/>
            <person name="Dalgard C.L."/>
            <person name="Hamilton T."/>
            <person name="Frey K.G."/>
            <person name="Gunde-Cimerman N."/>
            <person name="Dugan L."/>
            <person name="Daly M.J."/>
        </authorList>
    </citation>
    <scope>NUCLEOTIDE SEQUENCE [LARGE SCALE GENOMIC DNA]</scope>
    <source>
        <strain evidence="1 2">MD1149</strain>
    </source>
</reference>
<comment type="caution">
    <text evidence="1">The sequence shown here is derived from an EMBL/GenBank/DDBJ whole genome shotgun (WGS) entry which is preliminary data.</text>
</comment>
<dbReference type="Gene3D" id="3.80.10.10">
    <property type="entry name" value="Ribonuclease Inhibitor"/>
    <property type="match status" value="1"/>
</dbReference>
<name>A0A2S5BJE3_9BASI</name>
<sequence length="321" mass="35776">MDALPDELVDYALSFLSLDRDGLDLDSLKHASLVHSRWTHAAQRYIWQAGAELLTPDDVDQFIKTAPRRTSGPRELAVHAHASMHQLTRLWDVCGDGDLKMLMIATPTRDVDPAVLVHPALKGLKQLILQGWFVRKESPSELDYPFRNLESLVAVDLSPSRRSPLDQFLTSLAPRCIPALESISLPAIPSHASEAVARSLVPFAPHLKHLGVSLNDRTTERHFIPVLEAAMRLHSFECTTLPYSLLGSMPPSLAVLATMEDAEQLDPPKLRDVLFAQCPRLERLFFACTRAEFEARPEGGDVLRIARGKGIDWRFGGELDE</sequence>
<keyword evidence="2" id="KW-1185">Reference proteome</keyword>
<dbReference type="OrthoDB" id="270763at2759"/>
<accession>A0A2S5BJE3</accession>
<evidence type="ECO:0000313" key="1">
    <source>
        <dbReference type="EMBL" id="POY76886.1"/>
    </source>
</evidence>
<dbReference type="EMBL" id="PJQD01000001">
    <property type="protein sequence ID" value="POY76886.1"/>
    <property type="molecule type" value="Genomic_DNA"/>
</dbReference>
<protein>
    <recommendedName>
        <fullName evidence="3">F-box domain-containing protein</fullName>
    </recommendedName>
</protein>
<dbReference type="AlphaFoldDB" id="A0A2S5BJE3"/>
<organism evidence="1 2">
    <name type="scientific">Rhodotorula taiwanensis</name>
    <dbReference type="NCBI Taxonomy" id="741276"/>
    <lineage>
        <taxon>Eukaryota</taxon>
        <taxon>Fungi</taxon>
        <taxon>Dikarya</taxon>
        <taxon>Basidiomycota</taxon>
        <taxon>Pucciniomycotina</taxon>
        <taxon>Microbotryomycetes</taxon>
        <taxon>Sporidiobolales</taxon>
        <taxon>Sporidiobolaceae</taxon>
        <taxon>Rhodotorula</taxon>
    </lineage>
</organism>
<evidence type="ECO:0008006" key="3">
    <source>
        <dbReference type="Google" id="ProtNLM"/>
    </source>
</evidence>
<dbReference type="Proteomes" id="UP000237144">
    <property type="component" value="Unassembled WGS sequence"/>
</dbReference>
<gene>
    <name evidence="1" type="ORF">BMF94_0138</name>
</gene>
<proteinExistence type="predicted"/>